<evidence type="ECO:0000313" key="1">
    <source>
        <dbReference type="EMBL" id="NVO29521.1"/>
    </source>
</evidence>
<evidence type="ECO:0000313" key="2">
    <source>
        <dbReference type="Proteomes" id="UP000523601"/>
    </source>
</evidence>
<gene>
    <name evidence="1" type="ORF">HJ526_19040</name>
</gene>
<sequence>MGLDMYAMITKEPLAGEVDCNPAEVDDLYSWRKHPNLHTWMAGLYYVKGGTDRMFNGATVALNTQDLNLLEAFIKGNALPETVGFCFGTSDETMIDGDLEFVALARNALSEGYSVLYTSSW</sequence>
<proteinExistence type="predicted"/>
<keyword evidence="1" id="KW-0418">Kinase</keyword>
<organism evidence="1 2">
    <name type="scientific">Donghicola mangrovi</name>
    <dbReference type="NCBI Taxonomy" id="2729614"/>
    <lineage>
        <taxon>Bacteria</taxon>
        <taxon>Pseudomonadati</taxon>
        <taxon>Pseudomonadota</taxon>
        <taxon>Alphaproteobacteria</taxon>
        <taxon>Rhodobacterales</taxon>
        <taxon>Roseobacteraceae</taxon>
        <taxon>Donghicola</taxon>
    </lineage>
</organism>
<dbReference type="EMBL" id="JABCJD010000018">
    <property type="protein sequence ID" value="NVO29521.1"/>
    <property type="molecule type" value="Genomic_DNA"/>
</dbReference>
<comment type="caution">
    <text evidence="1">The sequence shown here is derived from an EMBL/GenBank/DDBJ whole genome shotgun (WGS) entry which is preliminary data.</text>
</comment>
<keyword evidence="1" id="KW-0808">Transferase</keyword>
<dbReference type="GO" id="GO:0016301">
    <property type="term" value="F:kinase activity"/>
    <property type="evidence" value="ECO:0007669"/>
    <property type="project" value="UniProtKB-KW"/>
</dbReference>
<accession>A0ABX2PK82</accession>
<dbReference type="Proteomes" id="UP000523601">
    <property type="component" value="Unassembled WGS sequence"/>
</dbReference>
<name>A0ABX2PK82_9RHOB</name>
<protein>
    <submittedName>
        <fullName evidence="1">Phosphoglycerate kinase</fullName>
    </submittedName>
</protein>
<keyword evidence="2" id="KW-1185">Reference proteome</keyword>
<reference evidence="1 2" key="1">
    <citation type="submission" date="2020-04" db="EMBL/GenBank/DDBJ databases">
        <title>Donghicola sp., a member of the Rhodobacteraceae family isolated from mangrove forest in Thailand.</title>
        <authorList>
            <person name="Charoenyingcharoen P."/>
            <person name="Yukphan P."/>
        </authorList>
    </citation>
    <scope>NUCLEOTIDE SEQUENCE [LARGE SCALE GENOMIC DNA]</scope>
    <source>
        <strain evidence="1 2">C2-DW-16</strain>
    </source>
</reference>